<proteinExistence type="inferred from homology"/>
<accession>A0A0S3SIM3</accession>
<sequence length="288" mass="31856">MTILAPHSSLAILPASQPSFSNFANSTCSSPIYLFFYQTLYLLVSSSLVSPNREIMSYHTEITVTASTTTIESNNPYVYISSYPHSPAAADKHSNSRDKIYGAINNYGKKVQETTKQAETMVNNILHHLRVSSKPADAAIAKLIQGTKVLASGGPEKLFQQTFGASPGEKLLQPYACYLSTDSKPVIGTLYISTKRLAFCSDHPLCHHPFSLQQQHQCIYYKVIVNLDQLSKVCSLTNGLNPSEKHMQVITTDGYKFNFMGFLSYDKALKTVNEALKHKAGTIPVFMQ</sequence>
<evidence type="ECO:0000259" key="2">
    <source>
        <dbReference type="SMART" id="SM00568"/>
    </source>
</evidence>
<evidence type="ECO:0000313" key="3">
    <source>
        <dbReference type="EMBL" id="BAT92674.1"/>
    </source>
</evidence>
<dbReference type="SMART" id="SM00568">
    <property type="entry name" value="GRAM"/>
    <property type="match status" value="1"/>
</dbReference>
<gene>
    <name evidence="3" type="primary">Vigan.07G147200</name>
    <name evidence="3" type="ORF">VIGAN_07147200</name>
</gene>
<keyword evidence="4" id="KW-1185">Reference proteome</keyword>
<dbReference type="EMBL" id="AP015040">
    <property type="protein sequence ID" value="BAT92674.1"/>
    <property type="molecule type" value="Genomic_DNA"/>
</dbReference>
<evidence type="ECO:0000256" key="1">
    <source>
        <dbReference type="ARBA" id="ARBA00009414"/>
    </source>
</evidence>
<dbReference type="InterPro" id="IPR037848">
    <property type="entry name" value="GEM-like"/>
</dbReference>
<dbReference type="InterPro" id="IPR004182">
    <property type="entry name" value="GRAM"/>
</dbReference>
<protein>
    <recommendedName>
        <fullName evidence="2">GRAM domain-containing protein</fullName>
    </recommendedName>
</protein>
<dbReference type="Gene3D" id="2.30.29.30">
    <property type="entry name" value="Pleckstrin-homology domain (PH domain)/Phosphotyrosine-binding domain (PTB)"/>
    <property type="match status" value="1"/>
</dbReference>
<dbReference type="OrthoDB" id="1876989at2759"/>
<dbReference type="AlphaFoldDB" id="A0A0S3SIM3"/>
<dbReference type="Pfam" id="PF02893">
    <property type="entry name" value="GRAM"/>
    <property type="match status" value="1"/>
</dbReference>
<dbReference type="InterPro" id="IPR011993">
    <property type="entry name" value="PH-like_dom_sf"/>
</dbReference>
<evidence type="ECO:0000313" key="4">
    <source>
        <dbReference type="Proteomes" id="UP000291084"/>
    </source>
</evidence>
<name>A0A0S3SIM3_PHAAN</name>
<comment type="similarity">
    <text evidence="1">Belongs to the GEM family.</text>
</comment>
<reference evidence="3 4" key="1">
    <citation type="journal article" date="2015" name="Sci. Rep.">
        <title>The power of single molecule real-time sequencing technology in the de novo assembly of a eukaryotic genome.</title>
        <authorList>
            <person name="Sakai H."/>
            <person name="Naito K."/>
            <person name="Ogiso-Tanaka E."/>
            <person name="Takahashi Y."/>
            <person name="Iseki K."/>
            <person name="Muto C."/>
            <person name="Satou K."/>
            <person name="Teruya K."/>
            <person name="Shiroma A."/>
            <person name="Shimoji M."/>
            <person name="Hirano T."/>
            <person name="Itoh T."/>
            <person name="Kaga A."/>
            <person name="Tomooka N."/>
        </authorList>
    </citation>
    <scope>NUCLEOTIDE SEQUENCE [LARGE SCALE GENOMIC DNA]</scope>
    <source>
        <strain evidence="4">cv. Shumari</strain>
    </source>
</reference>
<dbReference type="Proteomes" id="UP000291084">
    <property type="component" value="Chromosome 7"/>
</dbReference>
<feature type="domain" description="GRAM" evidence="2">
    <location>
        <begin position="157"/>
        <end position="237"/>
    </location>
</feature>
<dbReference type="PANTHER" id="PTHR31969">
    <property type="entry name" value="GEM-LIKE PROTEIN 2"/>
    <property type="match status" value="1"/>
</dbReference>
<organism evidence="3 4">
    <name type="scientific">Vigna angularis var. angularis</name>
    <dbReference type="NCBI Taxonomy" id="157739"/>
    <lineage>
        <taxon>Eukaryota</taxon>
        <taxon>Viridiplantae</taxon>
        <taxon>Streptophyta</taxon>
        <taxon>Embryophyta</taxon>
        <taxon>Tracheophyta</taxon>
        <taxon>Spermatophyta</taxon>
        <taxon>Magnoliopsida</taxon>
        <taxon>eudicotyledons</taxon>
        <taxon>Gunneridae</taxon>
        <taxon>Pentapetalae</taxon>
        <taxon>rosids</taxon>
        <taxon>fabids</taxon>
        <taxon>Fabales</taxon>
        <taxon>Fabaceae</taxon>
        <taxon>Papilionoideae</taxon>
        <taxon>50 kb inversion clade</taxon>
        <taxon>NPAAA clade</taxon>
        <taxon>indigoferoid/millettioid clade</taxon>
        <taxon>Phaseoleae</taxon>
        <taxon>Vigna</taxon>
    </lineage>
</organism>